<proteinExistence type="predicted"/>
<protein>
    <submittedName>
        <fullName evidence="2">Uncharacterized protein</fullName>
    </submittedName>
</protein>
<feature type="region of interest" description="Disordered" evidence="1">
    <location>
        <begin position="163"/>
        <end position="194"/>
    </location>
</feature>
<evidence type="ECO:0000313" key="2">
    <source>
        <dbReference type="EMBL" id="GEU75613.1"/>
    </source>
</evidence>
<accession>A0A6L2MNT0</accession>
<evidence type="ECO:0000256" key="1">
    <source>
        <dbReference type="SAM" id="MobiDB-lite"/>
    </source>
</evidence>
<comment type="caution">
    <text evidence="2">The sequence shown here is derived from an EMBL/GenBank/DDBJ whole genome shotgun (WGS) entry which is preliminary data.</text>
</comment>
<name>A0A6L2MNT0_TANCI</name>
<sequence>MFQVVIDLIKNSKCFKAFTIFVDVPEIFIQQFWYSIKKVQGRDSYEFLLAKKKCIVNADVFRTILDICLRVEGAIKTADDSQETIDVYEESKPEPVKRKTSSTRTDKKKVTLSADDNIISDDPNTALKLGKSISKSKVKEAEAARQVHATYARIVTESILEPTKRRKSGKVTSDPPKKLKGTGGSSEGTGTILGVPVESTIVSATLSEGTGTKLEVPNEEKDITEENKICLRKDEDEKMLNAEVEDSDKGDEEVTDAAKADVEKTLEVKEDPKKTELPPISSSLFVSLESEKSPSEILKIKKEQAEKQNMPKFTIKSTDQEALKEYDQKIALYQTMHANKSFNRNHANHRLYHALMEALIDDENAMDKGVVDPTLIGLS</sequence>
<organism evidence="2">
    <name type="scientific">Tanacetum cinerariifolium</name>
    <name type="common">Dalmatian daisy</name>
    <name type="synonym">Chrysanthemum cinerariifolium</name>
    <dbReference type="NCBI Taxonomy" id="118510"/>
    <lineage>
        <taxon>Eukaryota</taxon>
        <taxon>Viridiplantae</taxon>
        <taxon>Streptophyta</taxon>
        <taxon>Embryophyta</taxon>
        <taxon>Tracheophyta</taxon>
        <taxon>Spermatophyta</taxon>
        <taxon>Magnoliopsida</taxon>
        <taxon>eudicotyledons</taxon>
        <taxon>Gunneridae</taxon>
        <taxon>Pentapetalae</taxon>
        <taxon>asterids</taxon>
        <taxon>campanulids</taxon>
        <taxon>Asterales</taxon>
        <taxon>Asteraceae</taxon>
        <taxon>Asteroideae</taxon>
        <taxon>Anthemideae</taxon>
        <taxon>Anthemidinae</taxon>
        <taxon>Tanacetum</taxon>
    </lineage>
</organism>
<reference evidence="2" key="1">
    <citation type="journal article" date="2019" name="Sci. Rep.">
        <title>Draft genome of Tanacetum cinerariifolium, the natural source of mosquito coil.</title>
        <authorList>
            <person name="Yamashiro T."/>
            <person name="Shiraishi A."/>
            <person name="Satake H."/>
            <person name="Nakayama K."/>
        </authorList>
    </citation>
    <scope>NUCLEOTIDE SEQUENCE</scope>
</reference>
<gene>
    <name evidence="2" type="ORF">Tci_047591</name>
</gene>
<dbReference type="EMBL" id="BKCJ010007116">
    <property type="protein sequence ID" value="GEU75613.1"/>
    <property type="molecule type" value="Genomic_DNA"/>
</dbReference>
<dbReference type="AlphaFoldDB" id="A0A6L2MNT0"/>